<protein>
    <recommendedName>
        <fullName evidence="4">HAD family hydrolase</fullName>
    </recommendedName>
</protein>
<dbReference type="PANTHER" id="PTHR43316">
    <property type="entry name" value="HYDROLASE, HALOACID DELAHOGENASE-RELATED"/>
    <property type="match status" value="1"/>
</dbReference>
<dbReference type="NCBIfam" id="TIGR01549">
    <property type="entry name" value="HAD-SF-IA-v1"/>
    <property type="match status" value="1"/>
</dbReference>
<dbReference type="Gene3D" id="3.40.50.1000">
    <property type="entry name" value="HAD superfamily/HAD-like"/>
    <property type="match status" value="1"/>
</dbReference>
<evidence type="ECO:0008006" key="4">
    <source>
        <dbReference type="Google" id="ProtNLM"/>
    </source>
</evidence>
<dbReference type="GO" id="GO:0016787">
    <property type="term" value="F:hydrolase activity"/>
    <property type="evidence" value="ECO:0007669"/>
    <property type="project" value="UniProtKB-KW"/>
</dbReference>
<organism evidence="2 3">
    <name type="scientific">Sinosporangium siamense</name>
    <dbReference type="NCBI Taxonomy" id="1367973"/>
    <lineage>
        <taxon>Bacteria</taxon>
        <taxon>Bacillati</taxon>
        <taxon>Actinomycetota</taxon>
        <taxon>Actinomycetes</taxon>
        <taxon>Streptosporangiales</taxon>
        <taxon>Streptosporangiaceae</taxon>
        <taxon>Sinosporangium</taxon>
    </lineage>
</organism>
<evidence type="ECO:0000256" key="1">
    <source>
        <dbReference type="ARBA" id="ARBA00022801"/>
    </source>
</evidence>
<reference evidence="2" key="1">
    <citation type="submission" date="2021-01" db="EMBL/GenBank/DDBJ databases">
        <title>Whole genome shotgun sequence of Sinosporangium siamense NBRC 109515.</title>
        <authorList>
            <person name="Komaki H."/>
            <person name="Tamura T."/>
        </authorList>
    </citation>
    <scope>NUCLEOTIDE SEQUENCE</scope>
    <source>
        <strain evidence="2">NBRC 109515</strain>
    </source>
</reference>
<dbReference type="RefSeq" id="WP_204024207.1">
    <property type="nucleotide sequence ID" value="NZ_BOOW01000012.1"/>
</dbReference>
<dbReference type="InterPro" id="IPR023214">
    <property type="entry name" value="HAD_sf"/>
</dbReference>
<comment type="caution">
    <text evidence="2">The sequence shown here is derived from an EMBL/GenBank/DDBJ whole genome shotgun (WGS) entry which is preliminary data.</text>
</comment>
<dbReference type="InterPro" id="IPR036412">
    <property type="entry name" value="HAD-like_sf"/>
</dbReference>
<keyword evidence="1" id="KW-0378">Hydrolase</keyword>
<keyword evidence="3" id="KW-1185">Reference proteome</keyword>
<dbReference type="SUPFAM" id="SSF56784">
    <property type="entry name" value="HAD-like"/>
    <property type="match status" value="1"/>
</dbReference>
<dbReference type="Proteomes" id="UP000606172">
    <property type="component" value="Unassembled WGS sequence"/>
</dbReference>
<dbReference type="InterPro" id="IPR006439">
    <property type="entry name" value="HAD-SF_hydro_IA"/>
</dbReference>
<dbReference type="InterPro" id="IPR051540">
    <property type="entry name" value="S-2-haloacid_dehalogenase"/>
</dbReference>
<evidence type="ECO:0000313" key="2">
    <source>
        <dbReference type="EMBL" id="GII91869.1"/>
    </source>
</evidence>
<dbReference type="SFLD" id="SFLDS00003">
    <property type="entry name" value="Haloacid_Dehalogenase"/>
    <property type="match status" value="1"/>
</dbReference>
<accession>A0A919RHC8</accession>
<evidence type="ECO:0000313" key="3">
    <source>
        <dbReference type="Proteomes" id="UP000606172"/>
    </source>
</evidence>
<dbReference type="AlphaFoldDB" id="A0A919RHC8"/>
<dbReference type="Pfam" id="PF00702">
    <property type="entry name" value="Hydrolase"/>
    <property type="match status" value="1"/>
</dbReference>
<gene>
    <name evidence="2" type="ORF">Ssi02_21000</name>
</gene>
<proteinExistence type="predicted"/>
<dbReference type="EMBL" id="BOOW01000012">
    <property type="protein sequence ID" value="GII91869.1"/>
    <property type="molecule type" value="Genomic_DNA"/>
</dbReference>
<sequence>MVRALVFDVGETLIDETRIWSRWSDRLGVPRLTMLAVLGSMVAVDRPYFHAFEMVRPGLDVEAELAAWERDDPHGLRENFDADDLYPDVRQSLAALRDAGYQVIIAGNQPPQAEAALVAMDLPVESIHTSAAWGVEKPKPEFFDKVVEVAGRPPGEILYVGDRLDNDVVPARQAGMRTALLRRGPWGYVHAARPEAAGLADLVVGDLRELVVAMAEGRLAR</sequence>
<name>A0A919RHC8_9ACTN</name>
<dbReference type="SFLD" id="SFLDG01129">
    <property type="entry name" value="C1.5:_HAD__Beta-PGM__Phosphata"/>
    <property type="match status" value="1"/>
</dbReference>